<reference evidence="2 3" key="1">
    <citation type="submission" date="2018-07" db="EMBL/GenBank/DDBJ databases">
        <title>Anaerosacharophilus polymeroproducens gen. nov. sp. nov., an anaerobic bacterium isolated from salt field.</title>
        <authorList>
            <person name="Kim W."/>
            <person name="Yang S.-H."/>
            <person name="Oh J."/>
            <person name="Lee J.-H."/>
            <person name="Kwon K.K."/>
        </authorList>
    </citation>
    <scope>NUCLEOTIDE SEQUENCE [LARGE SCALE GENOMIC DNA]</scope>
    <source>
        <strain evidence="2 3">MCWD5</strain>
    </source>
</reference>
<organism evidence="2 3">
    <name type="scientific">Anaerosacchariphilus polymeriproducens</name>
    <dbReference type="NCBI Taxonomy" id="1812858"/>
    <lineage>
        <taxon>Bacteria</taxon>
        <taxon>Bacillati</taxon>
        <taxon>Bacillota</taxon>
        <taxon>Clostridia</taxon>
        <taxon>Lachnospirales</taxon>
        <taxon>Lachnospiraceae</taxon>
        <taxon>Anaerosacchariphilus</taxon>
    </lineage>
</organism>
<dbReference type="EMBL" id="QRCT01000013">
    <property type="protein sequence ID" value="RDU24349.1"/>
    <property type="molecule type" value="Genomic_DNA"/>
</dbReference>
<feature type="region of interest" description="Disordered" evidence="1">
    <location>
        <begin position="108"/>
        <end position="146"/>
    </location>
</feature>
<feature type="compositionally biased region" description="Polar residues" evidence="1">
    <location>
        <begin position="110"/>
        <end position="126"/>
    </location>
</feature>
<name>A0A371AXR2_9FIRM</name>
<gene>
    <name evidence="2" type="ORF">DWV06_05080</name>
</gene>
<dbReference type="Proteomes" id="UP000255036">
    <property type="component" value="Unassembled WGS sequence"/>
</dbReference>
<feature type="compositionally biased region" description="Polar residues" evidence="1">
    <location>
        <begin position="134"/>
        <end position="146"/>
    </location>
</feature>
<dbReference type="AlphaFoldDB" id="A0A371AXR2"/>
<proteinExistence type="predicted"/>
<sequence length="199" mass="22564">MGDRKDWFQMFKDKFHIKNIKKDQLFILLLVGLLLCVIVIPTDKKEEVRNKDDNNRSSDRPKYEVQENYEEKMEQKLKDTLSYINGVGEVEVMITMKDSGESIIEKDVPETSSTVSETDNAGGTRTTIERTSNEETVYSKSEDGTNSPYVIKNLEPKIEGIVIIAEGGDDSTVVQNICDAVLALFPVEIHKIKVVKMNE</sequence>
<dbReference type="OrthoDB" id="2061035at2"/>
<evidence type="ECO:0000313" key="3">
    <source>
        <dbReference type="Proteomes" id="UP000255036"/>
    </source>
</evidence>
<evidence type="ECO:0000256" key="1">
    <source>
        <dbReference type="SAM" id="MobiDB-lite"/>
    </source>
</evidence>
<dbReference type="RefSeq" id="WP_115481093.1">
    <property type="nucleotide sequence ID" value="NZ_QRCT01000013.1"/>
</dbReference>
<accession>A0A371AXR2</accession>
<keyword evidence="3" id="KW-1185">Reference proteome</keyword>
<evidence type="ECO:0000313" key="2">
    <source>
        <dbReference type="EMBL" id="RDU24349.1"/>
    </source>
</evidence>
<comment type="caution">
    <text evidence="2">The sequence shown here is derived from an EMBL/GenBank/DDBJ whole genome shotgun (WGS) entry which is preliminary data.</text>
</comment>
<protein>
    <submittedName>
        <fullName evidence="2">Stage III sporulation protein AG</fullName>
    </submittedName>
</protein>